<protein>
    <recommendedName>
        <fullName evidence="2">Helix-turn-helix domain-containing protein</fullName>
    </recommendedName>
</protein>
<dbReference type="KEGG" id="dpd:Deipe_1480"/>
<gene>
    <name evidence="3" type="ordered locus">Deipe_1480</name>
</gene>
<feature type="region of interest" description="Disordered" evidence="1">
    <location>
        <begin position="94"/>
        <end position="123"/>
    </location>
</feature>
<reference evidence="4" key="1">
    <citation type="submission" date="2012-03" db="EMBL/GenBank/DDBJ databases">
        <title>Complete sequence of chromosome of Deinococcus peraridilitoris DSM 19664.</title>
        <authorList>
            <person name="Lucas S."/>
            <person name="Copeland A."/>
            <person name="Lapidus A."/>
            <person name="Glavina del Rio T."/>
            <person name="Dalin E."/>
            <person name="Tice H."/>
            <person name="Bruce D."/>
            <person name="Goodwin L."/>
            <person name="Pitluck S."/>
            <person name="Peters L."/>
            <person name="Mikhailova N."/>
            <person name="Lu M."/>
            <person name="Kyrpides N."/>
            <person name="Mavromatis K."/>
            <person name="Ivanova N."/>
            <person name="Brettin T."/>
            <person name="Detter J.C."/>
            <person name="Han C."/>
            <person name="Larimer F."/>
            <person name="Land M."/>
            <person name="Hauser L."/>
            <person name="Markowitz V."/>
            <person name="Cheng J.-F."/>
            <person name="Hugenholtz P."/>
            <person name="Woyke T."/>
            <person name="Wu D."/>
            <person name="Pukall R."/>
            <person name="Steenblock K."/>
            <person name="Brambilla E."/>
            <person name="Klenk H.-P."/>
            <person name="Eisen J.A."/>
        </authorList>
    </citation>
    <scope>NUCLEOTIDE SEQUENCE [LARGE SCALE GENOMIC DNA]</scope>
    <source>
        <strain evidence="4">DSM 19664 / LMG 22246 / CIP 109416 / KR-200</strain>
    </source>
</reference>
<sequence>MSLDELIAEQVQTAVARVVERHLERLALPATQSDLQNDTVFTVPELAAYLRVGKNAAYALCNQTPPPFPVRRIAGRVVISKRAVDRWLEAGDEPLSGDAPRVVFTPAQSAPRGVKAAAPLGRR</sequence>
<dbReference type="RefSeq" id="WP_015235329.1">
    <property type="nucleotide sequence ID" value="NC_019793.1"/>
</dbReference>
<evidence type="ECO:0000259" key="2">
    <source>
        <dbReference type="Pfam" id="PF12728"/>
    </source>
</evidence>
<evidence type="ECO:0000313" key="3">
    <source>
        <dbReference type="EMBL" id="AFZ67021.1"/>
    </source>
</evidence>
<dbReference type="AlphaFoldDB" id="K9ZZJ1"/>
<feature type="domain" description="Helix-turn-helix" evidence="2">
    <location>
        <begin position="41"/>
        <end position="90"/>
    </location>
</feature>
<name>K9ZZJ1_DEIPD</name>
<keyword evidence="4" id="KW-1185">Reference proteome</keyword>
<proteinExistence type="predicted"/>
<accession>K9ZZJ1</accession>
<evidence type="ECO:0000313" key="4">
    <source>
        <dbReference type="Proteomes" id="UP000010467"/>
    </source>
</evidence>
<dbReference type="EMBL" id="CP003382">
    <property type="protein sequence ID" value="AFZ67021.1"/>
    <property type="molecule type" value="Genomic_DNA"/>
</dbReference>
<evidence type="ECO:0000256" key="1">
    <source>
        <dbReference type="SAM" id="MobiDB-lite"/>
    </source>
</evidence>
<dbReference type="Proteomes" id="UP000010467">
    <property type="component" value="Chromosome"/>
</dbReference>
<dbReference type="InterPro" id="IPR041657">
    <property type="entry name" value="HTH_17"/>
</dbReference>
<dbReference type="STRING" id="937777.Deipe_1480"/>
<dbReference type="HOGENOM" id="CLU_2011512_0_0_0"/>
<dbReference type="PATRIC" id="fig|937777.3.peg.1485"/>
<organism evidence="3 4">
    <name type="scientific">Deinococcus peraridilitoris (strain DSM 19664 / LMG 22246 / CIP 109416 / KR-200)</name>
    <dbReference type="NCBI Taxonomy" id="937777"/>
    <lineage>
        <taxon>Bacteria</taxon>
        <taxon>Thermotogati</taxon>
        <taxon>Deinococcota</taxon>
        <taxon>Deinococci</taxon>
        <taxon>Deinococcales</taxon>
        <taxon>Deinococcaceae</taxon>
        <taxon>Deinococcus</taxon>
    </lineage>
</organism>
<dbReference type="Pfam" id="PF12728">
    <property type="entry name" value="HTH_17"/>
    <property type="match status" value="1"/>
</dbReference>